<keyword evidence="2" id="KW-0732">Signal</keyword>
<feature type="chain" id="PRO_5037931822" evidence="2">
    <location>
        <begin position="20"/>
        <end position="377"/>
    </location>
</feature>
<comment type="caution">
    <text evidence="4">The sequence shown here is derived from an EMBL/GenBank/DDBJ whole genome shotgun (WGS) entry which is preliminary data.</text>
</comment>
<dbReference type="GO" id="GO:0004222">
    <property type="term" value="F:metalloendopeptidase activity"/>
    <property type="evidence" value="ECO:0007669"/>
    <property type="project" value="TreeGrafter"/>
</dbReference>
<dbReference type="SUPFAM" id="SSF51261">
    <property type="entry name" value="Duplicated hybrid motif"/>
    <property type="match status" value="1"/>
</dbReference>
<keyword evidence="5" id="KW-1185">Reference proteome</keyword>
<accession>A0A916Y8I0</accession>
<dbReference type="PANTHER" id="PTHR21666">
    <property type="entry name" value="PEPTIDASE-RELATED"/>
    <property type="match status" value="1"/>
</dbReference>
<sequence>MRLRFAILTLALLPAAAGAVTSAEDRLREVEAARAEAQRKAAEFADQARLIEDRALKSEARARALSAEVAETQNRLEAAQLRAEASENRLAVLRDELANKRAPLSRMMAGLQRLAQRPALLLVMRPSSTRDFVRMRSMVAGMQPQIAAHTRELRGDLAEARDLAATARRAREEGEQARADLTERRAELQAMGVEDRMTAEKLVDAANEARREATLRGAQVRSIGALVAEEQQGERTLAALSALPAPTLLASTTAAKTDPDAPRLPVRGDILAGFGERDAAGGRSSGMTIAPRGGAPIVAPLAGEVAFAGPFRGYGTIVILRHPDGKLSLLAGLDRTAVKTGTKVRRGEIIGSAPDAEPRILYELRQGRRAIHPLLAR</sequence>
<dbReference type="OrthoDB" id="9809144at2"/>
<dbReference type="Gene3D" id="2.70.70.10">
    <property type="entry name" value="Glucose Permease (Domain IIA)"/>
    <property type="match status" value="1"/>
</dbReference>
<dbReference type="PANTHER" id="PTHR21666:SF270">
    <property type="entry name" value="MUREIN HYDROLASE ACTIVATOR ENVC"/>
    <property type="match status" value="1"/>
</dbReference>
<dbReference type="Pfam" id="PF01551">
    <property type="entry name" value="Peptidase_M23"/>
    <property type="match status" value="1"/>
</dbReference>
<name>A0A916Y8I0_9SPHN</name>
<gene>
    <name evidence="4" type="ORF">GCM10010989_06880</name>
</gene>
<dbReference type="InterPro" id="IPR011055">
    <property type="entry name" value="Dup_hybrid_motif"/>
</dbReference>
<dbReference type="InterPro" id="IPR016047">
    <property type="entry name" value="M23ase_b-sheet_dom"/>
</dbReference>
<feature type="domain" description="M23ase beta-sheet core" evidence="3">
    <location>
        <begin position="284"/>
        <end position="373"/>
    </location>
</feature>
<evidence type="ECO:0000256" key="2">
    <source>
        <dbReference type="SAM" id="SignalP"/>
    </source>
</evidence>
<proteinExistence type="predicted"/>
<protein>
    <submittedName>
        <fullName evidence="4">Membrane protein</fullName>
    </submittedName>
</protein>
<feature type="coiled-coil region" evidence="1">
    <location>
        <begin position="157"/>
        <end position="191"/>
    </location>
</feature>
<reference evidence="4 5" key="1">
    <citation type="journal article" date="2014" name="Int. J. Syst. Evol. Microbiol.">
        <title>Complete genome sequence of Corynebacterium casei LMG S-19264T (=DSM 44701T), isolated from a smear-ripened cheese.</title>
        <authorList>
            <consortium name="US DOE Joint Genome Institute (JGI-PGF)"/>
            <person name="Walter F."/>
            <person name="Albersmeier A."/>
            <person name="Kalinowski J."/>
            <person name="Ruckert C."/>
        </authorList>
    </citation>
    <scope>NUCLEOTIDE SEQUENCE [LARGE SCALE GENOMIC DNA]</scope>
    <source>
        <strain evidence="4 5">CGMCC 1.15358</strain>
    </source>
</reference>
<evidence type="ECO:0000259" key="3">
    <source>
        <dbReference type="Pfam" id="PF01551"/>
    </source>
</evidence>
<dbReference type="SUPFAM" id="SSF57997">
    <property type="entry name" value="Tropomyosin"/>
    <property type="match status" value="1"/>
</dbReference>
<dbReference type="CDD" id="cd12797">
    <property type="entry name" value="M23_peptidase"/>
    <property type="match status" value="1"/>
</dbReference>
<dbReference type="Proteomes" id="UP000598997">
    <property type="component" value="Unassembled WGS sequence"/>
</dbReference>
<organism evidence="4 5">
    <name type="scientific">Croceicoccus pelagius</name>
    <dbReference type="NCBI Taxonomy" id="1703341"/>
    <lineage>
        <taxon>Bacteria</taxon>
        <taxon>Pseudomonadati</taxon>
        <taxon>Pseudomonadota</taxon>
        <taxon>Alphaproteobacteria</taxon>
        <taxon>Sphingomonadales</taxon>
        <taxon>Erythrobacteraceae</taxon>
        <taxon>Croceicoccus</taxon>
    </lineage>
</organism>
<evidence type="ECO:0000256" key="1">
    <source>
        <dbReference type="SAM" id="Coils"/>
    </source>
</evidence>
<feature type="signal peptide" evidence="2">
    <location>
        <begin position="1"/>
        <end position="19"/>
    </location>
</feature>
<dbReference type="InterPro" id="IPR050570">
    <property type="entry name" value="Cell_wall_metabolism_enzyme"/>
</dbReference>
<keyword evidence="1" id="KW-0175">Coiled coil</keyword>
<evidence type="ECO:0000313" key="5">
    <source>
        <dbReference type="Proteomes" id="UP000598997"/>
    </source>
</evidence>
<dbReference type="AlphaFoldDB" id="A0A916Y8I0"/>
<evidence type="ECO:0000313" key="4">
    <source>
        <dbReference type="EMBL" id="GGD35334.1"/>
    </source>
</evidence>
<dbReference type="EMBL" id="BMIO01000002">
    <property type="protein sequence ID" value="GGD35334.1"/>
    <property type="molecule type" value="Genomic_DNA"/>
</dbReference>
<feature type="coiled-coil region" evidence="1">
    <location>
        <begin position="20"/>
        <end position="96"/>
    </location>
</feature>
<dbReference type="RefSeq" id="WP_066764472.1">
    <property type="nucleotide sequence ID" value="NZ_BMIO01000002.1"/>
</dbReference>